<proteinExistence type="predicted"/>
<evidence type="ECO:0000313" key="2">
    <source>
        <dbReference type="Proteomes" id="UP000030023"/>
    </source>
</evidence>
<dbReference type="Gene3D" id="1.25.40.10">
    <property type="entry name" value="Tetratricopeptide repeat domain"/>
    <property type="match status" value="1"/>
</dbReference>
<dbReference type="SUPFAM" id="SSF48452">
    <property type="entry name" value="TPR-like"/>
    <property type="match status" value="1"/>
</dbReference>
<dbReference type="EMBL" id="AXCV01000121">
    <property type="protein sequence ID" value="KGO32024.1"/>
    <property type="molecule type" value="Genomic_DNA"/>
</dbReference>
<comment type="caution">
    <text evidence="1">The sequence shown here is derived from an EMBL/GenBank/DDBJ whole genome shotgun (WGS) entry which is preliminary data.</text>
</comment>
<organism evidence="1 2">
    <name type="scientific">Oenococcus alcoholitolerans</name>
    <dbReference type="NCBI Taxonomy" id="931074"/>
    <lineage>
        <taxon>Bacteria</taxon>
        <taxon>Bacillati</taxon>
        <taxon>Bacillota</taxon>
        <taxon>Bacilli</taxon>
        <taxon>Lactobacillales</taxon>
        <taxon>Lactobacillaceae</taxon>
        <taxon>Oenococcus</taxon>
    </lineage>
</organism>
<evidence type="ECO:0008006" key="3">
    <source>
        <dbReference type="Google" id="ProtNLM"/>
    </source>
</evidence>
<sequence>MTQYSDKIIENILNDSFDNQKLIDQAAQRDDENSLVRLIEFLLSKGFIDDTESLLKISLNRFPANDEFKLSLAEIDIENGNDNHALDLISQISSESELYTSAQIDKADLYQSEGLLESAEGVLLDLQEYSSDPVVRFALAEFYDSEGENGKSAQLYDYLIEKGFSKIGDIDLHHRLASALASNGKFEDAVDEFKKIGEKNTFC</sequence>
<gene>
    <name evidence="1" type="ORF">Q757_03505</name>
</gene>
<evidence type="ECO:0000313" key="1">
    <source>
        <dbReference type="EMBL" id="KGO32024.1"/>
    </source>
</evidence>
<protein>
    <recommendedName>
        <fullName evidence="3">Tetratricopeptide repeat protein</fullName>
    </recommendedName>
</protein>
<dbReference type="Proteomes" id="UP000030023">
    <property type="component" value="Unassembled WGS sequence"/>
</dbReference>
<reference evidence="1 2" key="1">
    <citation type="journal article" date="2014" name="Antonie Van Leeuwenhoek">
        <title>Oenococcus alcoholitolerans sp. nov., a lactic acid bacteria isolated from cachaca and ethanol fermentation processes.</title>
        <authorList>
            <person name="Badotti F."/>
            <person name="Moreira A.P."/>
            <person name="Tonon L.A."/>
            <person name="de Lucena B.T."/>
            <person name="Gomes Fde C."/>
            <person name="Kruger R."/>
            <person name="Thompson C.C."/>
            <person name="de Morais M.A.Jr."/>
            <person name="Rosa C.A."/>
            <person name="Thompson F.L."/>
        </authorList>
    </citation>
    <scope>NUCLEOTIDE SEQUENCE [LARGE SCALE GENOMIC DNA]</scope>
    <source>
        <strain evidence="1 2">UFRJ-M7.2.18</strain>
    </source>
</reference>
<name>A0ABR4XRR9_9LACO</name>
<dbReference type="InterPro" id="IPR011990">
    <property type="entry name" value="TPR-like_helical_dom_sf"/>
</dbReference>
<keyword evidence="2" id="KW-1185">Reference proteome</keyword>
<accession>A0ABR4XRR9</accession>